<dbReference type="InterPro" id="IPR000600">
    <property type="entry name" value="ROK"/>
</dbReference>
<accession>A0A4Q7N451</accession>
<proteinExistence type="inferred from homology"/>
<evidence type="ECO:0000313" key="2">
    <source>
        <dbReference type="EMBL" id="RZS75772.1"/>
    </source>
</evidence>
<dbReference type="InterPro" id="IPR036390">
    <property type="entry name" value="WH_DNA-bd_sf"/>
</dbReference>
<dbReference type="AlphaFoldDB" id="A0A4Q7N451"/>
<protein>
    <submittedName>
        <fullName evidence="2">Putative NBD/HSP70 family sugar kinase</fullName>
    </submittedName>
</protein>
<dbReference type="SUPFAM" id="SSF46785">
    <property type="entry name" value="Winged helix' DNA-binding domain"/>
    <property type="match status" value="1"/>
</dbReference>
<dbReference type="Pfam" id="PF00480">
    <property type="entry name" value="ROK"/>
    <property type="match status" value="1"/>
</dbReference>
<dbReference type="Gene3D" id="1.10.10.10">
    <property type="entry name" value="Winged helix-like DNA-binding domain superfamily/Winged helix DNA-binding domain"/>
    <property type="match status" value="1"/>
</dbReference>
<dbReference type="GO" id="GO:0016301">
    <property type="term" value="F:kinase activity"/>
    <property type="evidence" value="ECO:0007669"/>
    <property type="project" value="UniProtKB-KW"/>
</dbReference>
<dbReference type="InterPro" id="IPR043129">
    <property type="entry name" value="ATPase_NBD"/>
</dbReference>
<dbReference type="PANTHER" id="PTHR18964:SF149">
    <property type="entry name" value="BIFUNCTIONAL UDP-N-ACETYLGLUCOSAMINE 2-EPIMERASE_N-ACETYLMANNOSAMINE KINASE"/>
    <property type="match status" value="1"/>
</dbReference>
<dbReference type="EMBL" id="SGXA01000001">
    <property type="protein sequence ID" value="RZS75772.1"/>
    <property type="molecule type" value="Genomic_DNA"/>
</dbReference>
<dbReference type="PANTHER" id="PTHR18964">
    <property type="entry name" value="ROK (REPRESSOR, ORF, KINASE) FAMILY"/>
    <property type="match status" value="1"/>
</dbReference>
<sequence>MEKKELKKLEILRSLLESEKSIAGLCEHINISTPTCLNFVSALLEEGAIMKSGQGQSIGGRKPDLYALMPGKYFVLAIELERYQTRMTILDNSYRYSIPVKTFHLNIATEADPVSQLHNMASALISEAGIDKESLIGIGISMPGLVDSKRGENYTFIISTNQLRSLQQELEDTFSKPVFIQNDVKCYAIAEKRFGLAREKRDVMVLLMDWGIGLGIIMDGELRGGTAGFSGEIGHIPLIDDGILCYCGKRGCLETVASGVALAKMAKEGILSGQDSLLNRISNSEIDKIEPHVVIDAANLGDQYAINILADVGAKMGKGIATVIQLFNPELIILGGKMAKARQYITIPMQQAINTYCMTQIREKASIQVSELGTDASILGVTSMVLENYFDQQIEMATPGKQKKK</sequence>
<evidence type="ECO:0000313" key="3">
    <source>
        <dbReference type="Proteomes" id="UP000293874"/>
    </source>
</evidence>
<name>A0A4Q7N451_9BACT</name>
<dbReference type="Gene3D" id="3.30.420.40">
    <property type="match status" value="2"/>
</dbReference>
<evidence type="ECO:0000256" key="1">
    <source>
        <dbReference type="ARBA" id="ARBA00006479"/>
    </source>
</evidence>
<reference evidence="2 3" key="1">
    <citation type="submission" date="2019-02" db="EMBL/GenBank/DDBJ databases">
        <title>Genomic Encyclopedia of Type Strains, Phase IV (KMG-IV): sequencing the most valuable type-strain genomes for metagenomic binning, comparative biology and taxonomic classification.</title>
        <authorList>
            <person name="Goeker M."/>
        </authorList>
    </citation>
    <scope>NUCLEOTIDE SEQUENCE [LARGE SCALE GENOMIC DNA]</scope>
    <source>
        <strain evidence="2 3">DSM 18116</strain>
    </source>
</reference>
<dbReference type="Proteomes" id="UP000293874">
    <property type="component" value="Unassembled WGS sequence"/>
</dbReference>
<dbReference type="SUPFAM" id="SSF53067">
    <property type="entry name" value="Actin-like ATPase domain"/>
    <property type="match status" value="1"/>
</dbReference>
<comment type="caution">
    <text evidence="2">The sequence shown here is derived from an EMBL/GenBank/DDBJ whole genome shotgun (WGS) entry which is preliminary data.</text>
</comment>
<comment type="similarity">
    <text evidence="1">Belongs to the ROK (NagC/XylR) family.</text>
</comment>
<keyword evidence="2" id="KW-0418">Kinase</keyword>
<gene>
    <name evidence="2" type="ORF">EV199_1645</name>
</gene>
<organism evidence="2 3">
    <name type="scientific">Pseudobacter ginsenosidimutans</name>
    <dbReference type="NCBI Taxonomy" id="661488"/>
    <lineage>
        <taxon>Bacteria</taxon>
        <taxon>Pseudomonadati</taxon>
        <taxon>Bacteroidota</taxon>
        <taxon>Chitinophagia</taxon>
        <taxon>Chitinophagales</taxon>
        <taxon>Chitinophagaceae</taxon>
        <taxon>Pseudobacter</taxon>
    </lineage>
</organism>
<keyword evidence="3" id="KW-1185">Reference proteome</keyword>
<dbReference type="InterPro" id="IPR036388">
    <property type="entry name" value="WH-like_DNA-bd_sf"/>
</dbReference>
<keyword evidence="2" id="KW-0808">Transferase</keyword>
<dbReference type="InterPro" id="IPR049874">
    <property type="entry name" value="ROK_cs"/>
</dbReference>
<dbReference type="PROSITE" id="PS01125">
    <property type="entry name" value="ROK"/>
    <property type="match status" value="1"/>
</dbReference>